<keyword evidence="2" id="KW-1185">Reference proteome</keyword>
<accession>A0ACC5WQJ5</accession>
<gene>
    <name evidence="1" type="ORF">PGIGA_G00250720</name>
</gene>
<sequence length="131" mass="14803">MAAVKAWQIISREETQHLVMSMGSRLQSLTAKDLHPREVETIDARETAPQKATRDMFGSDTQLAQKGGLSIAVPGELRGYELAHRRHGRLPWRELFQPSIQLAREGIRVSKGLAEAMQKNKEDIEANETLW</sequence>
<name>A0ACC5WQJ5_PANGG</name>
<comment type="caution">
    <text evidence="1">The sequence shown here is derived from an EMBL/GenBank/DDBJ whole genome shotgun (WGS) entry which is preliminary data.</text>
</comment>
<dbReference type="EMBL" id="CM040461">
    <property type="protein sequence ID" value="MCI4381368.1"/>
    <property type="molecule type" value="Genomic_DNA"/>
</dbReference>
<proteinExistence type="predicted"/>
<dbReference type="Proteomes" id="UP000829447">
    <property type="component" value="Linkage Group LG8"/>
</dbReference>
<organism evidence="1 2">
    <name type="scientific">Pangasianodon gigas</name>
    <name type="common">Mekong giant catfish</name>
    <name type="synonym">Pangasius gigas</name>
    <dbReference type="NCBI Taxonomy" id="30993"/>
    <lineage>
        <taxon>Eukaryota</taxon>
        <taxon>Metazoa</taxon>
        <taxon>Chordata</taxon>
        <taxon>Craniata</taxon>
        <taxon>Vertebrata</taxon>
        <taxon>Euteleostomi</taxon>
        <taxon>Actinopterygii</taxon>
        <taxon>Neopterygii</taxon>
        <taxon>Teleostei</taxon>
        <taxon>Ostariophysi</taxon>
        <taxon>Siluriformes</taxon>
        <taxon>Pangasiidae</taxon>
        <taxon>Pangasianodon</taxon>
    </lineage>
</organism>
<evidence type="ECO:0000313" key="1">
    <source>
        <dbReference type="EMBL" id="MCI4381368.1"/>
    </source>
</evidence>
<evidence type="ECO:0000313" key="2">
    <source>
        <dbReference type="Proteomes" id="UP000829447"/>
    </source>
</evidence>
<reference evidence="1 2" key="1">
    <citation type="journal article" date="2022" name="bioRxiv">
        <title>An ancient truncated duplication of the anti-Mullerian hormone receptor type 2 gene is a potential conserved master sex determinant in the Pangasiidae catfish family.</title>
        <authorList>
            <person name="Wen M."/>
            <person name="Pan Q."/>
            <person name="Jouanno E."/>
            <person name="Montfort J."/>
            <person name="Zahm M."/>
            <person name="Cabau C."/>
            <person name="Klopp C."/>
            <person name="Iampietro C."/>
            <person name="Roques C."/>
            <person name="Bouchez O."/>
            <person name="Castinel A."/>
            <person name="Donnadieu C."/>
            <person name="Parrinello H."/>
            <person name="Poncet C."/>
            <person name="Belmonte E."/>
            <person name="Gautier V."/>
            <person name="Avarre J.-C."/>
            <person name="Dugue R."/>
            <person name="Gustiano R."/>
            <person name="Ha T.T.T."/>
            <person name="Campet M."/>
            <person name="Sriphairoj K."/>
            <person name="Ribolli J."/>
            <person name="de Almeida F.L."/>
            <person name="Desvignes T."/>
            <person name="Postlethwait J.H."/>
            <person name="Bucao C.F."/>
            <person name="Robinson-Rechavi M."/>
            <person name="Bobe J."/>
            <person name="Herpin A."/>
            <person name="Guiguen Y."/>
        </authorList>
    </citation>
    <scope>NUCLEOTIDE SEQUENCE [LARGE SCALE GENOMIC DNA]</scope>
    <source>
        <strain evidence="1">YG-Dec2019</strain>
    </source>
</reference>
<protein>
    <submittedName>
        <fullName evidence="1">Uncharacterized protein</fullName>
    </submittedName>
</protein>